<dbReference type="PANTHER" id="PTHR30055">
    <property type="entry name" value="HTH-TYPE TRANSCRIPTIONAL REGULATOR RUTR"/>
    <property type="match status" value="1"/>
</dbReference>
<name>A0A2Z3NAZ2_GEOTH</name>
<dbReference type="EMBL" id="CP027303">
    <property type="protein sequence ID" value="AWO76110.1"/>
    <property type="molecule type" value="Genomic_DNA"/>
</dbReference>
<evidence type="ECO:0000313" key="8">
    <source>
        <dbReference type="Proteomes" id="UP000246996"/>
    </source>
</evidence>
<keyword evidence="1" id="KW-0678">Repressor</keyword>
<dbReference type="PROSITE" id="PS50977">
    <property type="entry name" value="HTH_TETR_2"/>
    <property type="match status" value="1"/>
</dbReference>
<evidence type="ECO:0000256" key="3">
    <source>
        <dbReference type="ARBA" id="ARBA00023125"/>
    </source>
</evidence>
<dbReference type="PRINTS" id="PR00455">
    <property type="entry name" value="HTHTETR"/>
</dbReference>
<sequence>MKERLREVAIELFERKGFKETSVQEIVEAIGATKGAFYYYYKSKEELLCDICVSYLDDLLRQQACIVQDSEKSCTEKLRAIVHMVICNIRTRKKSARIFFREMRHLADDHLEEIRAKRRLFRKRYEQLVREGIARGEFKPSLHAEMITFGLLGITNWSYYWFRPDGGISEEELTDIFVDFILHGIKAPRAGESGRNEAEPGNSGGQTE</sequence>
<dbReference type="Gene3D" id="1.10.357.10">
    <property type="entry name" value="Tetracycline Repressor, domain 2"/>
    <property type="match status" value="1"/>
</dbReference>
<keyword evidence="4" id="KW-0804">Transcription</keyword>
<dbReference type="SUPFAM" id="SSF48498">
    <property type="entry name" value="Tetracyclin repressor-like, C-terminal domain"/>
    <property type="match status" value="1"/>
</dbReference>
<dbReference type="InterPro" id="IPR050109">
    <property type="entry name" value="HTH-type_TetR-like_transc_reg"/>
</dbReference>
<gene>
    <name evidence="7" type="ORF">C1N76_17425</name>
</gene>
<accession>A0A2Z3NAZ2</accession>
<dbReference type="Pfam" id="PF17932">
    <property type="entry name" value="TetR_C_24"/>
    <property type="match status" value="1"/>
</dbReference>
<proteinExistence type="predicted"/>
<feature type="domain" description="HTH tetR-type" evidence="6">
    <location>
        <begin position="1"/>
        <end position="59"/>
    </location>
</feature>
<dbReference type="GO" id="GO:0000976">
    <property type="term" value="F:transcription cis-regulatory region binding"/>
    <property type="evidence" value="ECO:0007669"/>
    <property type="project" value="TreeGrafter"/>
</dbReference>
<dbReference type="Proteomes" id="UP000246996">
    <property type="component" value="Chromosome"/>
</dbReference>
<evidence type="ECO:0000313" key="7">
    <source>
        <dbReference type="EMBL" id="AWO76110.1"/>
    </source>
</evidence>
<dbReference type="Gene3D" id="1.10.10.60">
    <property type="entry name" value="Homeodomain-like"/>
    <property type="match status" value="1"/>
</dbReference>
<dbReference type="InterPro" id="IPR041490">
    <property type="entry name" value="KstR2_TetR_C"/>
</dbReference>
<feature type="DNA-binding region" description="H-T-H motif" evidence="5">
    <location>
        <begin position="22"/>
        <end position="41"/>
    </location>
</feature>
<dbReference type="GO" id="GO:0003700">
    <property type="term" value="F:DNA-binding transcription factor activity"/>
    <property type="evidence" value="ECO:0007669"/>
    <property type="project" value="TreeGrafter"/>
</dbReference>
<dbReference type="RefSeq" id="WP_047757859.1">
    <property type="nucleotide sequence ID" value="NZ_CP027303.2"/>
</dbReference>
<dbReference type="Pfam" id="PF00440">
    <property type="entry name" value="TetR_N"/>
    <property type="match status" value="1"/>
</dbReference>
<keyword evidence="3 5" id="KW-0238">DNA-binding</keyword>
<evidence type="ECO:0000256" key="1">
    <source>
        <dbReference type="ARBA" id="ARBA00022491"/>
    </source>
</evidence>
<dbReference type="PANTHER" id="PTHR30055:SF175">
    <property type="entry name" value="HTH-TYPE TRANSCRIPTIONAL REPRESSOR KSTR2"/>
    <property type="match status" value="1"/>
</dbReference>
<evidence type="ECO:0000256" key="5">
    <source>
        <dbReference type="PROSITE-ProRule" id="PRU00335"/>
    </source>
</evidence>
<dbReference type="InterPro" id="IPR036271">
    <property type="entry name" value="Tet_transcr_reg_TetR-rel_C_sf"/>
</dbReference>
<dbReference type="SUPFAM" id="SSF46689">
    <property type="entry name" value="Homeodomain-like"/>
    <property type="match status" value="1"/>
</dbReference>
<reference evidence="8" key="1">
    <citation type="submission" date="2018-02" db="EMBL/GenBank/DDBJ databases">
        <title>The complete genome of bacterial strain SGAirxxxx.</title>
        <authorList>
            <person name="Schuster S.C."/>
        </authorList>
    </citation>
    <scope>NUCLEOTIDE SEQUENCE [LARGE SCALE GENOMIC DNA]</scope>
    <source>
        <strain evidence="8">SGAir0734</strain>
    </source>
</reference>
<evidence type="ECO:0000256" key="2">
    <source>
        <dbReference type="ARBA" id="ARBA00023015"/>
    </source>
</evidence>
<dbReference type="InterPro" id="IPR001647">
    <property type="entry name" value="HTH_TetR"/>
</dbReference>
<evidence type="ECO:0000259" key="6">
    <source>
        <dbReference type="PROSITE" id="PS50977"/>
    </source>
</evidence>
<protein>
    <submittedName>
        <fullName evidence="7">TetR/AcrR family transcriptional regulator</fullName>
    </submittedName>
</protein>
<dbReference type="AlphaFoldDB" id="A0A2Z3NAZ2"/>
<evidence type="ECO:0000256" key="4">
    <source>
        <dbReference type="ARBA" id="ARBA00023163"/>
    </source>
</evidence>
<keyword evidence="2" id="KW-0805">Transcription regulation</keyword>
<dbReference type="InterPro" id="IPR009057">
    <property type="entry name" value="Homeodomain-like_sf"/>
</dbReference>
<organism evidence="7 8">
    <name type="scientific">Geobacillus thermoleovorans</name>
    <name type="common">Bacillus thermoleovorans</name>
    <dbReference type="NCBI Taxonomy" id="33941"/>
    <lineage>
        <taxon>Bacteria</taxon>
        <taxon>Bacillati</taxon>
        <taxon>Bacillota</taxon>
        <taxon>Bacilli</taxon>
        <taxon>Bacillales</taxon>
        <taxon>Anoxybacillaceae</taxon>
        <taxon>Geobacillus</taxon>
        <taxon>Geobacillus thermoleovorans group</taxon>
    </lineage>
</organism>